<organism evidence="3 4">
    <name type="scientific">Exophiala spinifera</name>
    <dbReference type="NCBI Taxonomy" id="91928"/>
    <lineage>
        <taxon>Eukaryota</taxon>
        <taxon>Fungi</taxon>
        <taxon>Dikarya</taxon>
        <taxon>Ascomycota</taxon>
        <taxon>Pezizomycotina</taxon>
        <taxon>Eurotiomycetes</taxon>
        <taxon>Chaetothyriomycetidae</taxon>
        <taxon>Chaetothyriales</taxon>
        <taxon>Herpotrichiellaceae</taxon>
        <taxon>Exophiala</taxon>
    </lineage>
</organism>
<feature type="region of interest" description="Disordered" evidence="2">
    <location>
        <begin position="114"/>
        <end position="152"/>
    </location>
</feature>
<gene>
    <name evidence="3" type="ORF">PV08_08914</name>
</gene>
<feature type="region of interest" description="Disordered" evidence="2">
    <location>
        <begin position="13"/>
        <end position="51"/>
    </location>
</feature>
<name>A0A0D2B442_9EURO</name>
<keyword evidence="4" id="KW-1185">Reference proteome</keyword>
<dbReference type="HOGENOM" id="CLU_1627067_0_0_1"/>
<feature type="compositionally biased region" description="Basic and acidic residues" evidence="2">
    <location>
        <begin position="114"/>
        <end position="138"/>
    </location>
</feature>
<dbReference type="GeneID" id="27335997"/>
<dbReference type="EMBL" id="KN847497">
    <property type="protein sequence ID" value="KIW13723.1"/>
    <property type="molecule type" value="Genomic_DNA"/>
</dbReference>
<evidence type="ECO:0000313" key="4">
    <source>
        <dbReference type="Proteomes" id="UP000053328"/>
    </source>
</evidence>
<keyword evidence="1" id="KW-0175">Coiled coil</keyword>
<reference evidence="3 4" key="1">
    <citation type="submission" date="2015-01" db="EMBL/GenBank/DDBJ databases">
        <title>The Genome Sequence of Exophiala spinifera CBS89968.</title>
        <authorList>
            <consortium name="The Broad Institute Genomics Platform"/>
            <person name="Cuomo C."/>
            <person name="de Hoog S."/>
            <person name="Gorbushina A."/>
            <person name="Stielow B."/>
            <person name="Teixiera M."/>
            <person name="Abouelleil A."/>
            <person name="Chapman S.B."/>
            <person name="Priest M."/>
            <person name="Young S.K."/>
            <person name="Wortman J."/>
            <person name="Nusbaum C."/>
            <person name="Birren B."/>
        </authorList>
    </citation>
    <scope>NUCLEOTIDE SEQUENCE [LARGE SCALE GENOMIC DNA]</scope>
    <source>
        <strain evidence="3 4">CBS 89968</strain>
    </source>
</reference>
<feature type="coiled-coil region" evidence="1">
    <location>
        <begin position="54"/>
        <end position="102"/>
    </location>
</feature>
<proteinExistence type="predicted"/>
<dbReference type="VEuPathDB" id="FungiDB:PV08_08914"/>
<dbReference type="RefSeq" id="XP_016233939.1">
    <property type="nucleotide sequence ID" value="XM_016383236.1"/>
</dbReference>
<dbReference type="AlphaFoldDB" id="A0A0D2B442"/>
<protein>
    <submittedName>
        <fullName evidence="3">Uncharacterized protein</fullName>
    </submittedName>
</protein>
<accession>A0A0D2B442</accession>
<evidence type="ECO:0000256" key="1">
    <source>
        <dbReference type="SAM" id="Coils"/>
    </source>
</evidence>
<sequence>MPVESVHWIRVVASSPSHAGRRHRRPTSPPSTFDPPASAAVSTVDDDDDAKTSLSRAQARLDKAKRVVEGFQAAFTATVSELDRLNRGLRGAEEEVVRASGERDAKWRAAREIETRQKEREREWERERERERGRERRERAARRQGKGEEDRTGVRRVVRVVIS</sequence>
<evidence type="ECO:0000313" key="3">
    <source>
        <dbReference type="EMBL" id="KIW13723.1"/>
    </source>
</evidence>
<dbReference type="Proteomes" id="UP000053328">
    <property type="component" value="Unassembled WGS sequence"/>
</dbReference>
<evidence type="ECO:0000256" key="2">
    <source>
        <dbReference type="SAM" id="MobiDB-lite"/>
    </source>
</evidence>